<evidence type="ECO:0000313" key="3">
    <source>
        <dbReference type="Proteomes" id="UP000294947"/>
    </source>
</evidence>
<evidence type="ECO:0000313" key="2">
    <source>
        <dbReference type="EMBL" id="TDD40290.1"/>
    </source>
</evidence>
<dbReference type="AlphaFoldDB" id="A0A4R4Y8P0"/>
<sequence length="264" mass="29002">MSTNPFLSGQEELYGTSRRLARRTGALHGAKIQGRPVPEVISELPDPERARATVVDVGCGRGSTTAHLAQRWNPVLLAGIDLSHALLVDARRRLPQQARARFLRADFHALPLAEASVDVVVAAFCLYHAPQPQRVIAEFARCLRPGGQAVLVTKSADSYRELDELVTAAGLDPHATRRPSLYETFHSGNVEHITTHHLAVRKTVNHQHVFHFRDAAHAARYLTTTPKYDLAADEQAITTALHPLVGQSGVTATSRVTYVLAERR</sequence>
<dbReference type="RefSeq" id="WP_132493117.1">
    <property type="nucleotide sequence ID" value="NZ_SMKW01000071.1"/>
</dbReference>
<keyword evidence="2" id="KW-0808">Transferase</keyword>
<reference evidence="2 3" key="1">
    <citation type="submission" date="2019-03" db="EMBL/GenBank/DDBJ databases">
        <title>Draft genome sequences of novel Actinobacteria.</title>
        <authorList>
            <person name="Sahin N."/>
            <person name="Ay H."/>
            <person name="Saygin H."/>
        </authorList>
    </citation>
    <scope>NUCLEOTIDE SEQUENCE [LARGE SCALE GENOMIC DNA]</scope>
    <source>
        <strain evidence="2 3">7K502</strain>
    </source>
</reference>
<dbReference type="PANTHER" id="PTHR43861:SF1">
    <property type="entry name" value="TRANS-ACONITATE 2-METHYLTRANSFERASE"/>
    <property type="match status" value="1"/>
</dbReference>
<dbReference type="InterPro" id="IPR029063">
    <property type="entry name" value="SAM-dependent_MTases_sf"/>
</dbReference>
<dbReference type="Proteomes" id="UP000294947">
    <property type="component" value="Unassembled WGS sequence"/>
</dbReference>
<dbReference type="OrthoDB" id="9805171at2"/>
<dbReference type="SUPFAM" id="SSF53335">
    <property type="entry name" value="S-adenosyl-L-methionine-dependent methyltransferases"/>
    <property type="match status" value="1"/>
</dbReference>
<organism evidence="2 3">
    <name type="scientific">Saccharopolyspora elongata</name>
    <dbReference type="NCBI Taxonomy" id="2530387"/>
    <lineage>
        <taxon>Bacteria</taxon>
        <taxon>Bacillati</taxon>
        <taxon>Actinomycetota</taxon>
        <taxon>Actinomycetes</taxon>
        <taxon>Pseudonocardiales</taxon>
        <taxon>Pseudonocardiaceae</taxon>
        <taxon>Saccharopolyspora</taxon>
    </lineage>
</organism>
<dbReference type="GO" id="GO:0008757">
    <property type="term" value="F:S-adenosylmethionine-dependent methyltransferase activity"/>
    <property type="evidence" value="ECO:0007669"/>
    <property type="project" value="InterPro"/>
</dbReference>
<dbReference type="InterPro" id="IPR013216">
    <property type="entry name" value="Methyltransf_11"/>
</dbReference>
<dbReference type="EMBL" id="SMKW01000071">
    <property type="protein sequence ID" value="TDD40290.1"/>
    <property type="molecule type" value="Genomic_DNA"/>
</dbReference>
<protein>
    <submittedName>
        <fullName evidence="2">Class I SAM-dependent methyltransferase</fullName>
    </submittedName>
</protein>
<name>A0A4R4Y8P0_9PSEU</name>
<keyword evidence="3" id="KW-1185">Reference proteome</keyword>
<accession>A0A4R4Y8P0</accession>
<evidence type="ECO:0000259" key="1">
    <source>
        <dbReference type="Pfam" id="PF08241"/>
    </source>
</evidence>
<feature type="domain" description="Methyltransferase type 11" evidence="1">
    <location>
        <begin position="55"/>
        <end position="150"/>
    </location>
</feature>
<dbReference type="PANTHER" id="PTHR43861">
    <property type="entry name" value="TRANS-ACONITATE 2-METHYLTRANSFERASE-RELATED"/>
    <property type="match status" value="1"/>
</dbReference>
<keyword evidence="2" id="KW-0489">Methyltransferase</keyword>
<comment type="caution">
    <text evidence="2">The sequence shown here is derived from an EMBL/GenBank/DDBJ whole genome shotgun (WGS) entry which is preliminary data.</text>
</comment>
<dbReference type="CDD" id="cd02440">
    <property type="entry name" value="AdoMet_MTases"/>
    <property type="match status" value="1"/>
</dbReference>
<dbReference type="GO" id="GO:0032259">
    <property type="term" value="P:methylation"/>
    <property type="evidence" value="ECO:0007669"/>
    <property type="project" value="UniProtKB-KW"/>
</dbReference>
<dbReference type="Pfam" id="PF08241">
    <property type="entry name" value="Methyltransf_11"/>
    <property type="match status" value="1"/>
</dbReference>
<proteinExistence type="predicted"/>
<dbReference type="Gene3D" id="3.40.50.150">
    <property type="entry name" value="Vaccinia Virus protein VP39"/>
    <property type="match status" value="1"/>
</dbReference>
<gene>
    <name evidence="2" type="ORF">E1288_35765</name>
</gene>